<dbReference type="EMBL" id="LPHB01000019">
    <property type="protein sequence ID" value="KWA66701.1"/>
    <property type="molecule type" value="Genomic_DNA"/>
</dbReference>
<proteinExistence type="predicted"/>
<name>A0A107B0F9_9BURK</name>
<evidence type="ECO:0000313" key="2">
    <source>
        <dbReference type="Proteomes" id="UP000068603"/>
    </source>
</evidence>
<comment type="caution">
    <text evidence="1">The sequence shown here is derived from an EMBL/GenBank/DDBJ whole genome shotgun (WGS) entry which is preliminary data.</text>
</comment>
<gene>
    <name evidence="1" type="ORF">WT44_06555</name>
</gene>
<sequence length="65" mass="7358">MDLDPAIYTPAPGILKAAPGIPDRPVERSNVACDIDQFLLRQRRPGQQFKLFHLALMRVFIRLIG</sequence>
<evidence type="ECO:0000313" key="1">
    <source>
        <dbReference type="EMBL" id="KWA66701.1"/>
    </source>
</evidence>
<organism evidence="1">
    <name type="scientific">Burkholderia stagnalis</name>
    <dbReference type="NCBI Taxonomy" id="1503054"/>
    <lineage>
        <taxon>Bacteria</taxon>
        <taxon>Pseudomonadati</taxon>
        <taxon>Pseudomonadota</taxon>
        <taxon>Betaproteobacteria</taxon>
        <taxon>Burkholderiales</taxon>
        <taxon>Burkholderiaceae</taxon>
        <taxon>Burkholderia</taxon>
        <taxon>Burkholderia cepacia complex</taxon>
    </lineage>
</organism>
<accession>A0A107B0F9</accession>
<dbReference type="Proteomes" id="UP000068603">
    <property type="component" value="Unassembled WGS sequence"/>
</dbReference>
<reference evidence="1 2" key="1">
    <citation type="submission" date="2015-11" db="EMBL/GenBank/DDBJ databases">
        <title>Expanding the genomic diversity of Burkholderia species for the development of highly accurate diagnostics.</title>
        <authorList>
            <person name="Sahl J."/>
            <person name="Keim P."/>
            <person name="Wagner D."/>
        </authorList>
    </citation>
    <scope>NUCLEOTIDE SEQUENCE [LARGE SCALE GENOMIC DNA]</scope>
    <source>
        <strain evidence="1 2">MSMB1960WGS</strain>
    </source>
</reference>
<protein>
    <submittedName>
        <fullName evidence="1">Uncharacterized protein</fullName>
    </submittedName>
</protein>
<dbReference type="AlphaFoldDB" id="A0A107B0F9"/>